<evidence type="ECO:0000256" key="1">
    <source>
        <dbReference type="SAM" id="SignalP"/>
    </source>
</evidence>
<organism evidence="2 3">
    <name type="scientific">Protopolystoma xenopodis</name>
    <dbReference type="NCBI Taxonomy" id="117903"/>
    <lineage>
        <taxon>Eukaryota</taxon>
        <taxon>Metazoa</taxon>
        <taxon>Spiralia</taxon>
        <taxon>Lophotrochozoa</taxon>
        <taxon>Platyhelminthes</taxon>
        <taxon>Monogenea</taxon>
        <taxon>Polyopisthocotylea</taxon>
        <taxon>Polystomatidea</taxon>
        <taxon>Polystomatidae</taxon>
        <taxon>Protopolystoma</taxon>
    </lineage>
</organism>
<dbReference type="Proteomes" id="UP000784294">
    <property type="component" value="Unassembled WGS sequence"/>
</dbReference>
<reference evidence="2" key="1">
    <citation type="submission" date="2018-11" db="EMBL/GenBank/DDBJ databases">
        <authorList>
            <consortium name="Pathogen Informatics"/>
        </authorList>
    </citation>
    <scope>NUCLEOTIDE SEQUENCE</scope>
</reference>
<sequence length="144" mass="15647">MWQIAASCLVLYDGLLSNFLTRITCMLATNLFDSDRNVETGDLEDRIHSLLSRLAPLPGHSVAPVSVAKNMLGGWQPVSTQSPSLGGQSVIRQSTHHGVQLASTSASGWPYTDPGFLVAVKFLSDSPILKLVSQFLLFSLELYQ</sequence>
<dbReference type="EMBL" id="CAAALY010025732">
    <property type="protein sequence ID" value="VEL15747.1"/>
    <property type="molecule type" value="Genomic_DNA"/>
</dbReference>
<feature type="chain" id="PRO_5019554019" evidence="1">
    <location>
        <begin position="18"/>
        <end position="144"/>
    </location>
</feature>
<accession>A0A448WN06</accession>
<gene>
    <name evidence="2" type="ORF">PXEA_LOCUS9187</name>
</gene>
<proteinExistence type="predicted"/>
<evidence type="ECO:0000313" key="2">
    <source>
        <dbReference type="EMBL" id="VEL15747.1"/>
    </source>
</evidence>
<comment type="caution">
    <text evidence="2">The sequence shown here is derived from an EMBL/GenBank/DDBJ whole genome shotgun (WGS) entry which is preliminary data.</text>
</comment>
<dbReference type="AlphaFoldDB" id="A0A448WN06"/>
<keyword evidence="1" id="KW-0732">Signal</keyword>
<evidence type="ECO:0000313" key="3">
    <source>
        <dbReference type="Proteomes" id="UP000784294"/>
    </source>
</evidence>
<name>A0A448WN06_9PLAT</name>
<feature type="signal peptide" evidence="1">
    <location>
        <begin position="1"/>
        <end position="17"/>
    </location>
</feature>
<protein>
    <submittedName>
        <fullName evidence="2">Uncharacterized protein</fullName>
    </submittedName>
</protein>
<keyword evidence="3" id="KW-1185">Reference proteome</keyword>